<sequence>MKLTNSLAPSKCCFLRFQFTVTSTTILLRRSFSSILFPTAPVSFHSSINPSYGYINMQNHPSSLGLLNQILGFIKEANED</sequence>
<organism evidence="1">
    <name type="scientific">Rhizophora mucronata</name>
    <name type="common">Asiatic mangrove</name>
    <dbReference type="NCBI Taxonomy" id="61149"/>
    <lineage>
        <taxon>Eukaryota</taxon>
        <taxon>Viridiplantae</taxon>
        <taxon>Streptophyta</taxon>
        <taxon>Embryophyta</taxon>
        <taxon>Tracheophyta</taxon>
        <taxon>Spermatophyta</taxon>
        <taxon>Magnoliopsida</taxon>
        <taxon>eudicotyledons</taxon>
        <taxon>Gunneridae</taxon>
        <taxon>Pentapetalae</taxon>
        <taxon>rosids</taxon>
        <taxon>fabids</taxon>
        <taxon>Malpighiales</taxon>
        <taxon>Rhizophoraceae</taxon>
        <taxon>Rhizophora</taxon>
    </lineage>
</organism>
<protein>
    <submittedName>
        <fullName evidence="1">40S ribosomal protein S29-like</fullName>
    </submittedName>
</protein>
<proteinExistence type="predicted"/>
<dbReference type="EMBL" id="GGEC01024276">
    <property type="protein sequence ID" value="MBX04760.1"/>
    <property type="molecule type" value="Transcribed_RNA"/>
</dbReference>
<reference evidence="1" key="1">
    <citation type="submission" date="2018-02" db="EMBL/GenBank/DDBJ databases">
        <title>Rhizophora mucronata_Transcriptome.</title>
        <authorList>
            <person name="Meera S.P."/>
            <person name="Sreeshan A."/>
            <person name="Augustine A."/>
        </authorList>
    </citation>
    <scope>NUCLEOTIDE SEQUENCE</scope>
    <source>
        <tissue evidence="1">Leaf</tissue>
    </source>
</reference>
<keyword evidence="1" id="KW-0689">Ribosomal protein</keyword>
<name>A0A2P2KGC7_RHIMU</name>
<dbReference type="GO" id="GO:0005840">
    <property type="term" value="C:ribosome"/>
    <property type="evidence" value="ECO:0007669"/>
    <property type="project" value="UniProtKB-KW"/>
</dbReference>
<accession>A0A2P2KGC7</accession>
<keyword evidence="1" id="KW-0687">Ribonucleoprotein</keyword>
<dbReference type="AlphaFoldDB" id="A0A2P2KGC7"/>
<evidence type="ECO:0000313" key="1">
    <source>
        <dbReference type="EMBL" id="MBX04760.1"/>
    </source>
</evidence>